<dbReference type="Pfam" id="PF07238">
    <property type="entry name" value="PilZ"/>
    <property type="match status" value="1"/>
</dbReference>
<evidence type="ECO:0000259" key="2">
    <source>
        <dbReference type="Pfam" id="PF07238"/>
    </source>
</evidence>
<evidence type="ECO:0000256" key="1">
    <source>
        <dbReference type="SAM" id="MobiDB-lite"/>
    </source>
</evidence>
<comment type="caution">
    <text evidence="3">The sequence shown here is derived from an EMBL/GenBank/DDBJ whole genome shotgun (WGS) entry which is preliminary data.</text>
</comment>
<gene>
    <name evidence="3" type="ORF">F8B43_0424</name>
</gene>
<evidence type="ECO:0000313" key="3">
    <source>
        <dbReference type="EMBL" id="KAB7787490.1"/>
    </source>
</evidence>
<protein>
    <recommendedName>
        <fullName evidence="2">PilZ domain-containing protein</fullName>
    </recommendedName>
</protein>
<name>A0A833N2L2_9HYPH</name>
<dbReference type="Proteomes" id="UP000469949">
    <property type="component" value="Unassembled WGS sequence"/>
</dbReference>
<dbReference type="InterPro" id="IPR009875">
    <property type="entry name" value="PilZ_domain"/>
</dbReference>
<feature type="region of interest" description="Disordered" evidence="1">
    <location>
        <begin position="1"/>
        <end position="21"/>
    </location>
</feature>
<dbReference type="AlphaFoldDB" id="A0A833N2L2"/>
<sequence>MADPRESVMPDPAAPVARAGKRHRVVQQGRIVLGPERLIACTVRDLSRRGAQIRVASGHVLPETFSLVIAAHDLRTMKARLCWRRGDLAGVVFEDATDPAP</sequence>
<dbReference type="GO" id="GO:0035438">
    <property type="term" value="F:cyclic-di-GMP binding"/>
    <property type="evidence" value="ECO:0007669"/>
    <property type="project" value="InterPro"/>
</dbReference>
<dbReference type="EMBL" id="WEKV01000003">
    <property type="protein sequence ID" value="KAB7787490.1"/>
    <property type="molecule type" value="Genomic_DNA"/>
</dbReference>
<accession>A0A833N2L2</accession>
<feature type="domain" description="PilZ" evidence="2">
    <location>
        <begin position="18"/>
        <end position="98"/>
    </location>
</feature>
<proteinExistence type="predicted"/>
<dbReference type="SUPFAM" id="SSF141371">
    <property type="entry name" value="PilZ domain-like"/>
    <property type="match status" value="1"/>
</dbReference>
<organism evidence="3 4">
    <name type="scientific">Methylorubrum populi</name>
    <dbReference type="NCBI Taxonomy" id="223967"/>
    <lineage>
        <taxon>Bacteria</taxon>
        <taxon>Pseudomonadati</taxon>
        <taxon>Pseudomonadota</taxon>
        <taxon>Alphaproteobacteria</taxon>
        <taxon>Hyphomicrobiales</taxon>
        <taxon>Methylobacteriaceae</taxon>
        <taxon>Methylorubrum</taxon>
    </lineage>
</organism>
<evidence type="ECO:0000313" key="4">
    <source>
        <dbReference type="Proteomes" id="UP000469949"/>
    </source>
</evidence>
<reference evidence="3 4" key="1">
    <citation type="submission" date="2019-10" db="EMBL/GenBank/DDBJ databases">
        <title>Draft Genome Sequence of the Caffeine Degrading Methylotroph Methylorubrum populi PINKEL.</title>
        <authorList>
            <person name="Dawson S.C."/>
            <person name="Zhang X."/>
            <person name="Wright M.E."/>
            <person name="Sharma G."/>
            <person name="Langner J.T."/>
            <person name="Ditty J.L."/>
            <person name="Subuyuj G.A."/>
        </authorList>
    </citation>
    <scope>NUCLEOTIDE SEQUENCE [LARGE SCALE GENOMIC DNA]</scope>
    <source>
        <strain evidence="3 4">Pinkel</strain>
    </source>
</reference>